<evidence type="ECO:0000313" key="2">
    <source>
        <dbReference type="EMBL" id="ODN69042.1"/>
    </source>
</evidence>
<dbReference type="PATRIC" id="fig|1439726.3.peg.3864"/>
<organism evidence="2 3">
    <name type="scientific">Methylobrevis pamukkalensis</name>
    <dbReference type="NCBI Taxonomy" id="1439726"/>
    <lineage>
        <taxon>Bacteria</taxon>
        <taxon>Pseudomonadati</taxon>
        <taxon>Pseudomonadota</taxon>
        <taxon>Alphaproteobacteria</taxon>
        <taxon>Hyphomicrobiales</taxon>
        <taxon>Pleomorphomonadaceae</taxon>
        <taxon>Methylobrevis</taxon>
    </lineage>
</organism>
<reference evidence="2 3" key="1">
    <citation type="submission" date="2016-07" db="EMBL/GenBank/DDBJ databases">
        <title>Draft Genome Sequence of Methylobrevis pamukkalensis PK2.</title>
        <authorList>
            <person name="Vasilenko O.V."/>
            <person name="Doronina N.V."/>
            <person name="Shmareva M.N."/>
            <person name="Tarlachkov S.V."/>
            <person name="Mustakhimov I."/>
            <person name="Trotsenko Y.A."/>
        </authorList>
    </citation>
    <scope>NUCLEOTIDE SEQUENCE [LARGE SCALE GENOMIC DNA]</scope>
    <source>
        <strain evidence="2 3">PK2</strain>
    </source>
</reference>
<dbReference type="RefSeq" id="WP_069307951.1">
    <property type="nucleotide sequence ID" value="NZ_MCRJ01000114.1"/>
</dbReference>
<accession>A0A1E3GYC3</accession>
<proteinExistence type="predicted"/>
<evidence type="ECO:0000313" key="3">
    <source>
        <dbReference type="Proteomes" id="UP000094622"/>
    </source>
</evidence>
<evidence type="ECO:0000259" key="1">
    <source>
        <dbReference type="Pfam" id="PF04773"/>
    </source>
</evidence>
<comment type="caution">
    <text evidence="2">The sequence shown here is derived from an EMBL/GenBank/DDBJ whole genome shotgun (WGS) entry which is preliminary data.</text>
</comment>
<dbReference type="AlphaFoldDB" id="A0A1E3GYC3"/>
<dbReference type="OrthoDB" id="8443045at2"/>
<dbReference type="Pfam" id="PF04773">
    <property type="entry name" value="FecR"/>
    <property type="match status" value="1"/>
</dbReference>
<keyword evidence="3" id="KW-1185">Reference proteome</keyword>
<dbReference type="InterPro" id="IPR006860">
    <property type="entry name" value="FecR"/>
</dbReference>
<feature type="domain" description="FecR protein" evidence="1">
    <location>
        <begin position="66"/>
        <end position="159"/>
    </location>
</feature>
<dbReference type="EMBL" id="MCRJ01000114">
    <property type="protein sequence ID" value="ODN69042.1"/>
    <property type="molecule type" value="Genomic_DNA"/>
</dbReference>
<sequence length="206" mass="21665">MTAAMEPSTGASWWARSALAVLPTAAGAFVEESRIGEVADAAGRAFAHLNATRRLAPRSEILLGDLVWTASASRASLGLDGGTTVHLGAKARLKIDRYVAESGGTLLLGDGALVFDRPEDLPKTRIDIRTTFGLIGIRGTRLFAGPSRGVFGVFVERGVARVLAGGVERRLEAGEGVDIAERFAPPSPVRNWGKARIDEAFASVLG</sequence>
<dbReference type="Proteomes" id="UP000094622">
    <property type="component" value="Unassembled WGS sequence"/>
</dbReference>
<name>A0A1E3GYC3_9HYPH</name>
<gene>
    <name evidence="2" type="ORF">A6302_03667</name>
</gene>
<protein>
    <submittedName>
        <fullName evidence="2">FecR protein</fullName>
    </submittedName>
</protein>